<dbReference type="CDD" id="cd12113">
    <property type="entry name" value="PHP_PolIIIA_DnaE3"/>
    <property type="match status" value="1"/>
</dbReference>
<dbReference type="GO" id="GO:0003887">
    <property type="term" value="F:DNA-directed DNA polymerase activity"/>
    <property type="evidence" value="ECO:0007669"/>
    <property type="project" value="UniProtKB-KW"/>
</dbReference>
<protein>
    <recommendedName>
        <fullName evidence="3">DNA polymerase III subunit alpha</fullName>
        <ecNumber evidence="2">2.7.7.7</ecNumber>
    </recommendedName>
</protein>
<dbReference type="GO" id="GO:0006260">
    <property type="term" value="P:DNA replication"/>
    <property type="evidence" value="ECO:0007669"/>
    <property type="project" value="UniProtKB-KW"/>
</dbReference>
<dbReference type="PANTHER" id="PTHR32294">
    <property type="entry name" value="DNA POLYMERASE III SUBUNIT ALPHA"/>
    <property type="match status" value="1"/>
</dbReference>
<dbReference type="GO" id="GO:0005737">
    <property type="term" value="C:cytoplasm"/>
    <property type="evidence" value="ECO:0007669"/>
    <property type="project" value="UniProtKB-SubCell"/>
</dbReference>
<evidence type="ECO:0000256" key="3">
    <source>
        <dbReference type="ARBA" id="ARBA00019114"/>
    </source>
</evidence>
<dbReference type="NCBIfam" id="TIGR00594">
    <property type="entry name" value="polc"/>
    <property type="match status" value="1"/>
</dbReference>
<dbReference type="InterPro" id="IPR040982">
    <property type="entry name" value="DNA_pol3_finger"/>
</dbReference>
<organism evidence="10 11">
    <name type="scientific">Candidatus Woesebacteria bacterium RIFCSPLOWO2_01_FULL_44_14</name>
    <dbReference type="NCBI Taxonomy" id="1802525"/>
    <lineage>
        <taxon>Bacteria</taxon>
        <taxon>Candidatus Woeseibacteriota</taxon>
    </lineage>
</organism>
<dbReference type="NCBIfam" id="NF004226">
    <property type="entry name" value="PRK05673.1"/>
    <property type="match status" value="1"/>
</dbReference>
<evidence type="ECO:0000313" key="11">
    <source>
        <dbReference type="Proteomes" id="UP000178429"/>
    </source>
</evidence>
<dbReference type="InterPro" id="IPR003141">
    <property type="entry name" value="Pol/His_phosphatase_N"/>
</dbReference>
<dbReference type="Gene3D" id="3.20.20.140">
    <property type="entry name" value="Metal-dependent hydrolases"/>
    <property type="match status" value="1"/>
</dbReference>
<accession>A0A1F8BZL9</accession>
<comment type="subcellular location">
    <subcellularLocation>
        <location evidence="1">Cytoplasm</location>
    </subcellularLocation>
</comment>
<dbReference type="Gene3D" id="1.10.10.1600">
    <property type="entry name" value="Bacterial DNA polymerase III alpha subunit, thumb domain"/>
    <property type="match status" value="1"/>
</dbReference>
<keyword evidence="4" id="KW-0808">Transferase</keyword>
<dbReference type="InterPro" id="IPR029460">
    <property type="entry name" value="DNAPol_HHH"/>
</dbReference>
<dbReference type="Pfam" id="PF17657">
    <property type="entry name" value="DNA_pol3_finger"/>
    <property type="match status" value="1"/>
</dbReference>
<dbReference type="InterPro" id="IPR004013">
    <property type="entry name" value="PHP_dom"/>
</dbReference>
<dbReference type="InterPro" id="IPR041931">
    <property type="entry name" value="DNA_pol3_alpha_thumb_dom"/>
</dbReference>
<evidence type="ECO:0000256" key="7">
    <source>
        <dbReference type="ARBA" id="ARBA00022932"/>
    </source>
</evidence>
<dbReference type="SMART" id="SM00481">
    <property type="entry name" value="POLIIIAc"/>
    <property type="match status" value="1"/>
</dbReference>
<feature type="domain" description="Polymerase/histidinol phosphatase N-terminal" evidence="9">
    <location>
        <begin position="1"/>
        <end position="61"/>
    </location>
</feature>
<evidence type="ECO:0000256" key="5">
    <source>
        <dbReference type="ARBA" id="ARBA00022695"/>
    </source>
</evidence>
<dbReference type="Pfam" id="PF14579">
    <property type="entry name" value="HHH_6"/>
    <property type="match status" value="1"/>
</dbReference>
<evidence type="ECO:0000259" key="9">
    <source>
        <dbReference type="SMART" id="SM00481"/>
    </source>
</evidence>
<dbReference type="AlphaFoldDB" id="A0A1F8BZL9"/>
<dbReference type="STRING" id="1802525.A2975_05460"/>
<dbReference type="EC" id="2.7.7.7" evidence="2"/>
<evidence type="ECO:0000256" key="1">
    <source>
        <dbReference type="ARBA" id="ARBA00004496"/>
    </source>
</evidence>
<dbReference type="InterPro" id="IPR004805">
    <property type="entry name" value="DnaE2/DnaE/PolC"/>
</dbReference>
<name>A0A1F8BZL9_9BACT</name>
<evidence type="ECO:0000256" key="2">
    <source>
        <dbReference type="ARBA" id="ARBA00012417"/>
    </source>
</evidence>
<proteinExistence type="predicted"/>
<dbReference type="InterPro" id="IPR004365">
    <property type="entry name" value="NA-bd_OB_tRNA"/>
</dbReference>
<dbReference type="SUPFAM" id="SSF89550">
    <property type="entry name" value="PHP domain-like"/>
    <property type="match status" value="1"/>
</dbReference>
<dbReference type="Pfam" id="PF07733">
    <property type="entry name" value="DNA_pol3_alpha"/>
    <property type="match status" value="1"/>
</dbReference>
<dbReference type="InterPro" id="IPR011708">
    <property type="entry name" value="DNA_pol3_alpha_NTPase_dom"/>
</dbReference>
<gene>
    <name evidence="10" type="ORF">A2975_05460</name>
</gene>
<dbReference type="CDD" id="cd04485">
    <property type="entry name" value="DnaE_OBF"/>
    <property type="match status" value="1"/>
</dbReference>
<evidence type="ECO:0000256" key="4">
    <source>
        <dbReference type="ARBA" id="ARBA00022679"/>
    </source>
</evidence>
<dbReference type="Pfam" id="PF02811">
    <property type="entry name" value="PHP"/>
    <property type="match status" value="1"/>
</dbReference>
<sequence length="1058" mass="118147">MLDGLSKIHKSSALFDHLKENGMDTCAITDHGVMYGVIEFYKAAKRENIKPIIGMEGYIERGTKKNYHLLLLAKNVTGYQNLMKLTSLAHLEGYYYKPRFNRETLAKYSKGLICTSACPQGELMQALFEDDIKSAREIARWHQEIFGEDYYFELQRHDYAGWAAQASLPEVKNDLAQMAQNVKKAESGILTISRELGIPLVATNDAHYIKKTDATAQDALLCIATGKNISDVKRMRFIDTPDFYLKSSEEMVEVFSDLPEAIKNSRVIADKCNIEIALGQYHFPEVKLQKGLTAEEQLKAETMKGLPKRYPKITKEIRQRVKSELEVIISKGYAGYFLIFQDMAHWAEARNIPINTRGSVAGSIVSYSLRITQVDPIRFLLPFERFLNPKRPSAPDIDLDIADDKREEMIAYLTQKYGREKVAQICTFGRMLARGSVRDSARVMGYDYATGDRIAKLIPIGSQGFPMTLNRALEESIELAHLVKSDDDAKKVITLAKQIEGNARHISVHAAGVVISPTTLTDFTPLQKEPSGERLITQYEMWSIDDVGLVKLDILGIRNLSILGKAIELVSRTRKIKVNLSGLPLDDKKTFEMLSRGETMGTFQLGGSGMTRYLVDLKPEKVEDLMIMVALYRPGPMNNIDEYIARKHGKKKVVYYHPKMEKFLAKSLGVLVYQDDLLYTALELAGYDWLEVDKFRKAVGKKIPEEMAHQHKRFVEGCVKFSEMTKKEAEGLWKLFEPFQGYGFNKAHAASYGMVAYQTAYMKANYPVEFMTAVLTAESSDKDKISAAVAECRRMGIAVLPPDINESAVDFTVVKEGIRFGLSAIKNVGGAAIEAILSARKAGPFLSFVDFVSRVDNRKVNKKVVESLIKVGALSPFGSRAGLLSSMDGVRASIPKKNHHEGQQGLFGSQATSILKRSVKTYDTPELDDEEVQSLERQLLGFSLSAKPVSEILEPIAALATHRITDITSEFSKASLVKLACVISDVRIVITKRTGQEMAFAQVNDGTGSVTIVIFPRLFAQIHDLLVDHKAVLVTGKLDDRGDEISVLADEIVSPKLE</sequence>
<dbReference type="Proteomes" id="UP000178429">
    <property type="component" value="Unassembled WGS sequence"/>
</dbReference>
<keyword evidence="6" id="KW-0235">DNA replication</keyword>
<evidence type="ECO:0000256" key="8">
    <source>
        <dbReference type="ARBA" id="ARBA00049244"/>
    </source>
</evidence>
<dbReference type="PANTHER" id="PTHR32294:SF0">
    <property type="entry name" value="DNA POLYMERASE III SUBUNIT ALPHA"/>
    <property type="match status" value="1"/>
</dbReference>
<dbReference type="EMBL" id="MGHL01000019">
    <property type="protein sequence ID" value="OGM68748.1"/>
    <property type="molecule type" value="Genomic_DNA"/>
</dbReference>
<evidence type="ECO:0000313" key="10">
    <source>
        <dbReference type="EMBL" id="OGM68748.1"/>
    </source>
</evidence>
<comment type="catalytic activity">
    <reaction evidence="8">
        <text>DNA(n) + a 2'-deoxyribonucleoside 5'-triphosphate = DNA(n+1) + diphosphate</text>
        <dbReference type="Rhea" id="RHEA:22508"/>
        <dbReference type="Rhea" id="RHEA-COMP:17339"/>
        <dbReference type="Rhea" id="RHEA-COMP:17340"/>
        <dbReference type="ChEBI" id="CHEBI:33019"/>
        <dbReference type="ChEBI" id="CHEBI:61560"/>
        <dbReference type="ChEBI" id="CHEBI:173112"/>
        <dbReference type="EC" id="2.7.7.7"/>
    </reaction>
</comment>
<reference evidence="10 11" key="1">
    <citation type="journal article" date="2016" name="Nat. Commun.">
        <title>Thousands of microbial genomes shed light on interconnected biogeochemical processes in an aquifer system.</title>
        <authorList>
            <person name="Anantharaman K."/>
            <person name="Brown C.T."/>
            <person name="Hug L.A."/>
            <person name="Sharon I."/>
            <person name="Castelle C.J."/>
            <person name="Probst A.J."/>
            <person name="Thomas B.C."/>
            <person name="Singh A."/>
            <person name="Wilkins M.J."/>
            <person name="Karaoz U."/>
            <person name="Brodie E.L."/>
            <person name="Williams K.H."/>
            <person name="Hubbard S.S."/>
            <person name="Banfield J.F."/>
        </authorList>
    </citation>
    <scope>NUCLEOTIDE SEQUENCE [LARGE SCALE GENOMIC DNA]</scope>
</reference>
<dbReference type="Pfam" id="PF01336">
    <property type="entry name" value="tRNA_anti-codon"/>
    <property type="match status" value="1"/>
</dbReference>
<dbReference type="Gene3D" id="1.10.150.870">
    <property type="match status" value="1"/>
</dbReference>
<keyword evidence="5" id="KW-0548">Nucleotidyltransferase</keyword>
<dbReference type="GO" id="GO:0003676">
    <property type="term" value="F:nucleic acid binding"/>
    <property type="evidence" value="ECO:0007669"/>
    <property type="project" value="InterPro"/>
</dbReference>
<comment type="caution">
    <text evidence="10">The sequence shown here is derived from an EMBL/GenBank/DDBJ whole genome shotgun (WGS) entry which is preliminary data.</text>
</comment>
<keyword evidence="7" id="KW-0239">DNA-directed DNA polymerase</keyword>
<evidence type="ECO:0000256" key="6">
    <source>
        <dbReference type="ARBA" id="ARBA00022705"/>
    </source>
</evidence>
<dbReference type="InterPro" id="IPR016195">
    <property type="entry name" value="Pol/histidinol_Pase-like"/>
</dbReference>
<dbReference type="GO" id="GO:0008408">
    <property type="term" value="F:3'-5' exonuclease activity"/>
    <property type="evidence" value="ECO:0007669"/>
    <property type="project" value="InterPro"/>
</dbReference>